<dbReference type="AlphaFoldDB" id="A0A224YD72"/>
<feature type="chain" id="PRO_5012307693" evidence="1">
    <location>
        <begin position="23"/>
        <end position="168"/>
    </location>
</feature>
<keyword evidence="1" id="KW-0732">Signal</keyword>
<sequence length="168" mass="18120">MRHIPQSSGVLLLGVFLLQIIGHHNGNANPALKTQQRSQEESSADGTEEALLGLGQPCVMSDECNSTLCCLTSTNGSSTCQMRPREAGQNCSQREFLTNVGDEGPYSYACPCGNGYNCNLLKAEQRNGDEHEDKNNERFRRGKCESIATTTGLNMAASQSTEVSDVVS</sequence>
<accession>A0A224YD72</accession>
<protein>
    <submittedName>
        <fullName evidence="2">Ixodegrin B</fullName>
    </submittedName>
</protein>
<proteinExistence type="predicted"/>
<organism evidence="2">
    <name type="scientific">Rhipicephalus zambeziensis</name>
    <dbReference type="NCBI Taxonomy" id="60191"/>
    <lineage>
        <taxon>Eukaryota</taxon>
        <taxon>Metazoa</taxon>
        <taxon>Ecdysozoa</taxon>
        <taxon>Arthropoda</taxon>
        <taxon>Chelicerata</taxon>
        <taxon>Arachnida</taxon>
        <taxon>Acari</taxon>
        <taxon>Parasitiformes</taxon>
        <taxon>Ixodida</taxon>
        <taxon>Ixodoidea</taxon>
        <taxon>Ixodidae</taxon>
        <taxon>Rhipicephalinae</taxon>
        <taxon>Rhipicephalus</taxon>
        <taxon>Rhipicephalus</taxon>
    </lineage>
</organism>
<reference evidence="2" key="1">
    <citation type="journal article" date="2017" name="Parasit. Vectors">
        <title>Sialotranscriptomics of Rhipicephalus zambeziensis reveals intricate expression profiles of secretory proteins and suggests tight temporal transcriptional regulation during blood-feeding.</title>
        <authorList>
            <person name="de Castro M.H."/>
            <person name="de Klerk D."/>
            <person name="Pienaar R."/>
            <person name="Rees D.J.G."/>
            <person name="Mans B.J."/>
        </authorList>
    </citation>
    <scope>NUCLEOTIDE SEQUENCE</scope>
    <source>
        <tissue evidence="2">Salivary glands</tissue>
    </source>
</reference>
<dbReference type="Gene3D" id="2.10.80.10">
    <property type="entry name" value="Lipase, subunit A"/>
    <property type="match status" value="1"/>
</dbReference>
<evidence type="ECO:0000313" key="2">
    <source>
        <dbReference type="EMBL" id="MAA14885.1"/>
    </source>
</evidence>
<evidence type="ECO:0000256" key="1">
    <source>
        <dbReference type="SAM" id="SignalP"/>
    </source>
</evidence>
<name>A0A224YD72_9ACAR</name>
<dbReference type="EMBL" id="GFPF01003739">
    <property type="protein sequence ID" value="MAA14885.1"/>
    <property type="molecule type" value="Transcribed_RNA"/>
</dbReference>
<feature type="signal peptide" evidence="1">
    <location>
        <begin position="1"/>
        <end position="22"/>
    </location>
</feature>